<name>A0A937UKY3_9ACTN</name>
<dbReference type="InterPro" id="IPR050147">
    <property type="entry name" value="Ser/Thr_Dehydratase"/>
</dbReference>
<dbReference type="PANTHER" id="PTHR48078:SF6">
    <property type="entry name" value="L-THREONINE DEHYDRATASE CATABOLIC TDCB"/>
    <property type="match status" value="1"/>
</dbReference>
<keyword evidence="2" id="KW-0663">Pyridoxal phosphate</keyword>
<dbReference type="InterPro" id="IPR001926">
    <property type="entry name" value="TrpB-like_PALP"/>
</dbReference>
<dbReference type="AlphaFoldDB" id="A0A937UKY3"/>
<dbReference type="GO" id="GO:0004794">
    <property type="term" value="F:threonine deaminase activity"/>
    <property type="evidence" value="ECO:0007669"/>
    <property type="project" value="TreeGrafter"/>
</dbReference>
<evidence type="ECO:0000256" key="3">
    <source>
        <dbReference type="ARBA" id="ARBA00023239"/>
    </source>
</evidence>
<evidence type="ECO:0000313" key="5">
    <source>
        <dbReference type="EMBL" id="MBL7627284.1"/>
    </source>
</evidence>
<comment type="cofactor">
    <cofactor evidence="1">
        <name>pyridoxal 5'-phosphate</name>
        <dbReference type="ChEBI" id="CHEBI:597326"/>
    </cofactor>
</comment>
<dbReference type="Pfam" id="PF00291">
    <property type="entry name" value="PALP"/>
    <property type="match status" value="1"/>
</dbReference>
<dbReference type="PROSITE" id="PS00165">
    <property type="entry name" value="DEHYDRATASE_SER_THR"/>
    <property type="match status" value="1"/>
</dbReference>
<gene>
    <name evidence="5" type="ORF">I7412_08915</name>
</gene>
<keyword evidence="6" id="KW-1185">Reference proteome</keyword>
<dbReference type="GO" id="GO:0003941">
    <property type="term" value="F:L-serine ammonia-lyase activity"/>
    <property type="evidence" value="ECO:0007669"/>
    <property type="project" value="TreeGrafter"/>
</dbReference>
<dbReference type="NCBIfam" id="NF006094">
    <property type="entry name" value="PRK08246.1"/>
    <property type="match status" value="1"/>
</dbReference>
<proteinExistence type="predicted"/>
<dbReference type="SUPFAM" id="SSF53686">
    <property type="entry name" value="Tryptophan synthase beta subunit-like PLP-dependent enzymes"/>
    <property type="match status" value="1"/>
</dbReference>
<feature type="domain" description="Tryptophan synthase beta chain-like PALP" evidence="4">
    <location>
        <begin position="29"/>
        <end position="313"/>
    </location>
</feature>
<evidence type="ECO:0000256" key="2">
    <source>
        <dbReference type="ARBA" id="ARBA00022898"/>
    </source>
</evidence>
<comment type="caution">
    <text evidence="5">The sequence shown here is derived from an EMBL/GenBank/DDBJ whole genome shotgun (WGS) entry which is preliminary data.</text>
</comment>
<dbReference type="GO" id="GO:0009097">
    <property type="term" value="P:isoleucine biosynthetic process"/>
    <property type="evidence" value="ECO:0007669"/>
    <property type="project" value="TreeGrafter"/>
</dbReference>
<evidence type="ECO:0000256" key="1">
    <source>
        <dbReference type="ARBA" id="ARBA00001933"/>
    </source>
</evidence>
<dbReference type="PANTHER" id="PTHR48078">
    <property type="entry name" value="THREONINE DEHYDRATASE, MITOCHONDRIAL-RELATED"/>
    <property type="match status" value="1"/>
</dbReference>
<accession>A0A937UKY3</accession>
<protein>
    <submittedName>
        <fullName evidence="5">Threonine/serine dehydratase</fullName>
    </submittedName>
</protein>
<dbReference type="RefSeq" id="WP_203007966.1">
    <property type="nucleotide sequence ID" value="NZ_JADWYU010000152.1"/>
</dbReference>
<dbReference type="EMBL" id="JAEACQ010000159">
    <property type="protein sequence ID" value="MBL7627284.1"/>
    <property type="molecule type" value="Genomic_DNA"/>
</dbReference>
<dbReference type="GO" id="GO:0006567">
    <property type="term" value="P:L-threonine catabolic process"/>
    <property type="evidence" value="ECO:0007669"/>
    <property type="project" value="TreeGrafter"/>
</dbReference>
<dbReference type="Gene3D" id="3.40.50.1100">
    <property type="match status" value="2"/>
</dbReference>
<sequence>MSDAAARGITTTDAVTPEVIASVDEILRPYLRRTPVLGIDRADFGLAPGPLALKLEHLQHSGSFKARGAFANLLLRGVPEAGVVAASGGNHGAAVAYAAHVRGVPARIYVPEVSSPAKISRIRGYGAELVVTGATYAEAHEASGVWAAGSGALPVPAFDQIETILGAATLAVELERQVGQTATVLASVGGGGLLAGIAGWCVHRTRVVGAEPESAPTLTRALAAGRPVDAPAGGVAVDSLAPRRVGEHTFRIISRYVDQVVLVTDDQIRQAQEILWDRLRLVAEPGGCAALAAVLAGRYLPAPDEAVTVVISGANTTAVSFAP</sequence>
<dbReference type="InterPro" id="IPR000634">
    <property type="entry name" value="Ser/Thr_deHydtase_PyrdxlP-BS"/>
</dbReference>
<keyword evidence="3" id="KW-0456">Lyase</keyword>
<dbReference type="GO" id="GO:0030170">
    <property type="term" value="F:pyridoxal phosphate binding"/>
    <property type="evidence" value="ECO:0007669"/>
    <property type="project" value="InterPro"/>
</dbReference>
<reference evidence="5" key="1">
    <citation type="submission" date="2020-12" db="EMBL/GenBank/DDBJ databases">
        <title>Genomic characterization of non-nitrogen-fixing Frankia strains.</title>
        <authorList>
            <person name="Carlos-Shanley C."/>
            <person name="Guerra T."/>
            <person name="Hahn D."/>
        </authorList>
    </citation>
    <scope>NUCLEOTIDE SEQUENCE</scope>
    <source>
        <strain evidence="5">CN6</strain>
    </source>
</reference>
<dbReference type="GO" id="GO:0006565">
    <property type="term" value="P:L-serine catabolic process"/>
    <property type="evidence" value="ECO:0007669"/>
    <property type="project" value="TreeGrafter"/>
</dbReference>
<dbReference type="InterPro" id="IPR036052">
    <property type="entry name" value="TrpB-like_PALP_sf"/>
</dbReference>
<dbReference type="Proteomes" id="UP000604475">
    <property type="component" value="Unassembled WGS sequence"/>
</dbReference>
<evidence type="ECO:0000313" key="6">
    <source>
        <dbReference type="Proteomes" id="UP000604475"/>
    </source>
</evidence>
<organism evidence="5 6">
    <name type="scientific">Frankia nepalensis</name>
    <dbReference type="NCBI Taxonomy" id="1836974"/>
    <lineage>
        <taxon>Bacteria</taxon>
        <taxon>Bacillati</taxon>
        <taxon>Actinomycetota</taxon>
        <taxon>Actinomycetes</taxon>
        <taxon>Frankiales</taxon>
        <taxon>Frankiaceae</taxon>
        <taxon>Frankia</taxon>
    </lineage>
</organism>
<evidence type="ECO:0000259" key="4">
    <source>
        <dbReference type="Pfam" id="PF00291"/>
    </source>
</evidence>